<feature type="domain" description="Heterokaryon incompatibility" evidence="2">
    <location>
        <begin position="261"/>
        <end position="416"/>
    </location>
</feature>
<name>A0ABR2HLE1_9PEZI</name>
<organism evidence="3 4">
    <name type="scientific">Apiospora arundinis</name>
    <dbReference type="NCBI Taxonomy" id="335852"/>
    <lineage>
        <taxon>Eukaryota</taxon>
        <taxon>Fungi</taxon>
        <taxon>Dikarya</taxon>
        <taxon>Ascomycota</taxon>
        <taxon>Pezizomycotina</taxon>
        <taxon>Sordariomycetes</taxon>
        <taxon>Xylariomycetidae</taxon>
        <taxon>Amphisphaeriales</taxon>
        <taxon>Apiosporaceae</taxon>
        <taxon>Apiospora</taxon>
    </lineage>
</organism>
<feature type="compositionally biased region" description="Low complexity" evidence="1">
    <location>
        <begin position="21"/>
        <end position="49"/>
    </location>
</feature>
<evidence type="ECO:0000313" key="4">
    <source>
        <dbReference type="Proteomes" id="UP001390339"/>
    </source>
</evidence>
<dbReference type="PANTHER" id="PTHR33112:SF16">
    <property type="entry name" value="HETEROKARYON INCOMPATIBILITY DOMAIN-CONTAINING PROTEIN"/>
    <property type="match status" value="1"/>
</dbReference>
<sequence length="796" mass="90515">MASHHATKLRDLGRKFRASMSLTPEPSFTSPESNSSSGSVAAAGSTAQGLSPIDPANHRFDPPLPSIDKVHGCERCNLMVALMYWRRDYVSGNRDHSDDQPYILYRTRQDLGNGVRHRCWWCLRLETSLANVEKGRNANEPESGRGIFITFRLTKQETTFAVHVRTWRNVGLPWFRVKMFSDVNWIPKHLREPPANIGNYTGGPPTWKYVRDRLENCARTHSDCQNPNSWVPTRLLEVMTTGSATQLRVVFTENWAKKPRYISLSHQWGPNPSKTIQLTRETYRAYQGRVPMENLPRKYLDAIQAARQLGVQYLWIDSLCIIQDDEMDWERESAQMHRVYRYGFCNLSAASARPENDEGLFYDRDAVWVKPHVIIPRNNNTDNMKSLEITQYEFDNEWFARLDREPLYGRGWVCQERLLSTRNVSFARHLVYFECASEISSDVSGGSGGWGRGDSMRSKRSDEKLFSLRTLGMSESSMPPQMAWQQIVEFYSTCKLTVPTDKLVAIGGIARAFHERTGSKYVAGLWTDSLLQGLAWQRFWPGLRRSPRVKYSEYIAPSWSWMSHNGPVAHAPVYERHAYAECDEVSTVPYGTDSFGRIRSGTLRLRCYAVPLVLVKQQGEDGGRLYSKDGKGDLQDALEMAVRSFVPTSAPKDLVMECWLDDDTMRVSEGDVPSSPTMRAKYYAVPLYSEIGSTTCNTPFLLLEPVRPQVWGKYRRVGLGSFRDIGPYLPPPDGDAEKEDGVRDMPVVCRKGWSLGVPLPLCRSLANMLRAAERAPEDMLPAHERTGDGRCLITVV</sequence>
<dbReference type="Pfam" id="PF06985">
    <property type="entry name" value="HET"/>
    <property type="match status" value="1"/>
</dbReference>
<dbReference type="EMBL" id="JAPCWZ010000010">
    <property type="protein sequence ID" value="KAK8848965.1"/>
    <property type="molecule type" value="Genomic_DNA"/>
</dbReference>
<proteinExistence type="predicted"/>
<evidence type="ECO:0000313" key="3">
    <source>
        <dbReference type="EMBL" id="KAK8848965.1"/>
    </source>
</evidence>
<accession>A0ABR2HLE1</accession>
<evidence type="ECO:0000256" key="1">
    <source>
        <dbReference type="SAM" id="MobiDB-lite"/>
    </source>
</evidence>
<protein>
    <submittedName>
        <fullName evidence="3">HET-domain-containing protein</fullName>
    </submittedName>
</protein>
<reference evidence="3 4" key="1">
    <citation type="journal article" date="2024" name="IMA Fungus">
        <title>Apiospora arundinis, a panoply of carbohydrate-active enzymes and secondary metabolites.</title>
        <authorList>
            <person name="Sorensen T."/>
            <person name="Petersen C."/>
            <person name="Muurmann A.T."/>
            <person name="Christiansen J.V."/>
            <person name="Brundto M.L."/>
            <person name="Overgaard C.K."/>
            <person name="Boysen A.T."/>
            <person name="Wollenberg R.D."/>
            <person name="Larsen T.O."/>
            <person name="Sorensen J.L."/>
            <person name="Nielsen K.L."/>
            <person name="Sondergaard T.E."/>
        </authorList>
    </citation>
    <scope>NUCLEOTIDE SEQUENCE [LARGE SCALE GENOMIC DNA]</scope>
    <source>
        <strain evidence="3 4">AAU 773</strain>
    </source>
</reference>
<comment type="caution">
    <text evidence="3">The sequence shown here is derived from an EMBL/GenBank/DDBJ whole genome shotgun (WGS) entry which is preliminary data.</text>
</comment>
<dbReference type="Proteomes" id="UP001390339">
    <property type="component" value="Unassembled WGS sequence"/>
</dbReference>
<dbReference type="PANTHER" id="PTHR33112">
    <property type="entry name" value="DOMAIN PROTEIN, PUTATIVE-RELATED"/>
    <property type="match status" value="1"/>
</dbReference>
<evidence type="ECO:0000259" key="2">
    <source>
        <dbReference type="Pfam" id="PF06985"/>
    </source>
</evidence>
<feature type="region of interest" description="Disordered" evidence="1">
    <location>
        <begin position="21"/>
        <end position="61"/>
    </location>
</feature>
<gene>
    <name evidence="3" type="ORF">PGQ11_015445</name>
</gene>
<dbReference type="InterPro" id="IPR010730">
    <property type="entry name" value="HET"/>
</dbReference>
<keyword evidence="4" id="KW-1185">Reference proteome</keyword>